<sequence length="84" mass="9470">YKKISFEEAIEEIGKLGYFNLEEKEIMAMRGKSQRNIIKAGFKVPCFNLEDGTSVLSNGGMQKALKIGRQKINGYEAEKTPPTR</sequence>
<evidence type="ECO:0000313" key="1">
    <source>
        <dbReference type="EMBL" id="CAG8827789.1"/>
    </source>
</evidence>
<dbReference type="Proteomes" id="UP000789920">
    <property type="component" value="Unassembled WGS sequence"/>
</dbReference>
<reference evidence="1" key="1">
    <citation type="submission" date="2021-06" db="EMBL/GenBank/DDBJ databases">
        <authorList>
            <person name="Kallberg Y."/>
            <person name="Tangrot J."/>
            <person name="Rosling A."/>
        </authorList>
    </citation>
    <scope>NUCLEOTIDE SEQUENCE</scope>
    <source>
        <strain evidence="1">MA461A</strain>
    </source>
</reference>
<evidence type="ECO:0000313" key="2">
    <source>
        <dbReference type="Proteomes" id="UP000789920"/>
    </source>
</evidence>
<accession>A0ACA9S8W0</accession>
<dbReference type="EMBL" id="CAJVQC010094420">
    <property type="protein sequence ID" value="CAG8827789.1"/>
    <property type="molecule type" value="Genomic_DNA"/>
</dbReference>
<organism evidence="1 2">
    <name type="scientific">Racocetra persica</name>
    <dbReference type="NCBI Taxonomy" id="160502"/>
    <lineage>
        <taxon>Eukaryota</taxon>
        <taxon>Fungi</taxon>
        <taxon>Fungi incertae sedis</taxon>
        <taxon>Mucoromycota</taxon>
        <taxon>Glomeromycotina</taxon>
        <taxon>Glomeromycetes</taxon>
        <taxon>Diversisporales</taxon>
        <taxon>Gigasporaceae</taxon>
        <taxon>Racocetra</taxon>
    </lineage>
</organism>
<gene>
    <name evidence="1" type="ORF">RPERSI_LOCUS27062</name>
</gene>
<name>A0ACA9S8W0_9GLOM</name>
<feature type="non-terminal residue" evidence="1">
    <location>
        <position position="1"/>
    </location>
</feature>
<comment type="caution">
    <text evidence="1">The sequence shown here is derived from an EMBL/GenBank/DDBJ whole genome shotgun (WGS) entry which is preliminary data.</text>
</comment>
<proteinExistence type="predicted"/>
<keyword evidence="2" id="KW-1185">Reference proteome</keyword>
<protein>
    <submittedName>
        <fullName evidence="1">27467_t:CDS:1</fullName>
    </submittedName>
</protein>